<feature type="compositionally biased region" description="Polar residues" evidence="1">
    <location>
        <begin position="195"/>
        <end position="204"/>
    </location>
</feature>
<name>A0A9P8HY45_9PEZI</name>
<dbReference type="AlphaFoldDB" id="A0A9P8HY45"/>
<feature type="compositionally biased region" description="Polar residues" evidence="1">
    <location>
        <begin position="140"/>
        <end position="150"/>
    </location>
</feature>
<sequence>MGTHQGGSRTGGWSNIPPGLSSSGLALQDSSSPRHPPSMGGGSIYASRPPPRFVSPSNVGTHQSELHTRSWGPTTSSNDDLTPQGISWGPTISSNYDLASPGPWYSSDYQLSRPSRANIEYSPDYQLSRPSRANIAYSPGYQSSPPSRANIQPGFEDGTATQLPFSELGVDGPVSSTVHNETRLRDYPSRRFSNETQLQDSISRPSALHTGHSAYNSQRSRTLGARVPTIPSGLMRDQHAQGVPDAVPQTDSQRGCPEVIPGESVADGWALYESPFSSLAPIVGGRISGGGGISDEELTPHPQQPGHQIFQASLGLEPPETNEPPIRMPLGVALERCPNLDTKYKPLIPSMPPGTALERDSGPDTKHNEPLMHSALPGIAPEGHLEPDTRHSTQRSSEELGSLSREWGHQHLDRLPTVRRAFIEKALTVYRAPHSSNCALFQVFWELESFVQEELSPEQRISQVITLTGSEKDAQATTCKDYICTNWPRTGPVLLDAIESALTLECSELVTITRAAEELEVTVSLHGKKGINTPEEGHPPAVIKARGLLQNRADIAAALAWLSATLRISKNKGLAYSNPILSHHVGDSDNTLTFDLRLCELSPVDSKDNMCWHPLFNHGVIVNGFPIRDRKQGMGLDVSVEVMETLAGVIFPVEYNGGLVLKGLSTILVPTKRLGADGAVQWHLIVPSDHSPTSGKLIEKTCPGWLKVKDANELRGQKSPQRAFLGWCRSAKIVLGTKNASYDKVDWSATSRKPKKFHLSGFSLGLSVTGLGIIGGNASANFAVRKSQHYFLDIERDLRERHKPMMLYDRSERRAWLVPTLSVLLHMAHKLVHHHGDQVFTKDGVQTELPYAEAIGDGGQAAYEAILSSMDLIIGVQSPPNPYRFRDLLLRLHVGIDRALEKTIDLMSEHEHGSTNVCGFEFMDVAIGEAPFRFNELPVQKSSGDWTRIAQDTSSLVLFCSGIGEAILPNSNSNTLCAGWETLPCGRDYLAASVPCIKYLLRRQGGRQNHGQLADGLRWDRAGLMFEDCNRGFNSARCSHLQKLVKAADLVEPTNNPESPDDLVEDGAVIFGAVTKSIKLSTEPKMATMLGFRREHRRSLFTHSKDRTAEGTVIAGTGCPELKITPSPALLRGYQGGCNTILATAPEAQVSVGTEKNVFHPTTSCE</sequence>
<proteinExistence type="predicted"/>
<feature type="compositionally biased region" description="Low complexity" evidence="1">
    <location>
        <begin position="20"/>
        <end position="31"/>
    </location>
</feature>
<dbReference type="EMBL" id="JAGHQL010000136">
    <property type="protein sequence ID" value="KAH0537627.1"/>
    <property type="molecule type" value="Genomic_DNA"/>
</dbReference>
<feature type="region of interest" description="Disordered" evidence="1">
    <location>
        <begin position="344"/>
        <end position="401"/>
    </location>
</feature>
<feature type="region of interest" description="Disordered" evidence="1">
    <location>
        <begin position="135"/>
        <end position="159"/>
    </location>
</feature>
<evidence type="ECO:0000313" key="2">
    <source>
        <dbReference type="EMBL" id="KAH0537627.1"/>
    </source>
</evidence>
<dbReference type="Proteomes" id="UP000698800">
    <property type="component" value="Unassembled WGS sequence"/>
</dbReference>
<accession>A0A9P8HY45</accession>
<feature type="compositionally biased region" description="Polar residues" evidence="1">
    <location>
        <begin position="71"/>
        <end position="88"/>
    </location>
</feature>
<evidence type="ECO:0000313" key="3">
    <source>
        <dbReference type="Proteomes" id="UP000698800"/>
    </source>
</evidence>
<dbReference type="OrthoDB" id="1577640at2759"/>
<gene>
    <name evidence="2" type="ORF">FGG08_005578</name>
</gene>
<comment type="caution">
    <text evidence="2">The sequence shown here is derived from an EMBL/GenBank/DDBJ whole genome shotgun (WGS) entry which is preliminary data.</text>
</comment>
<evidence type="ECO:0000256" key="1">
    <source>
        <dbReference type="SAM" id="MobiDB-lite"/>
    </source>
</evidence>
<keyword evidence="3" id="KW-1185">Reference proteome</keyword>
<reference evidence="2" key="1">
    <citation type="submission" date="2021-03" db="EMBL/GenBank/DDBJ databases">
        <title>Comparative genomics and phylogenomic investigation of the class Geoglossomycetes provide insights into ecological specialization and systematics.</title>
        <authorList>
            <person name="Melie T."/>
            <person name="Pirro S."/>
            <person name="Miller A.N."/>
            <person name="Quandt A."/>
        </authorList>
    </citation>
    <scope>NUCLEOTIDE SEQUENCE</scope>
    <source>
        <strain evidence="2">GBOQ0MN5Z8</strain>
    </source>
</reference>
<feature type="compositionally biased region" description="Gly residues" evidence="1">
    <location>
        <begin position="1"/>
        <end position="10"/>
    </location>
</feature>
<feature type="compositionally biased region" description="Basic and acidic residues" evidence="1">
    <location>
        <begin position="357"/>
        <end position="370"/>
    </location>
</feature>
<feature type="region of interest" description="Disordered" evidence="1">
    <location>
        <begin position="195"/>
        <end position="222"/>
    </location>
</feature>
<protein>
    <submittedName>
        <fullName evidence="2">Uncharacterized protein</fullName>
    </submittedName>
</protein>
<organism evidence="2 3">
    <name type="scientific">Glutinoglossum americanum</name>
    <dbReference type="NCBI Taxonomy" id="1670608"/>
    <lineage>
        <taxon>Eukaryota</taxon>
        <taxon>Fungi</taxon>
        <taxon>Dikarya</taxon>
        <taxon>Ascomycota</taxon>
        <taxon>Pezizomycotina</taxon>
        <taxon>Geoglossomycetes</taxon>
        <taxon>Geoglossales</taxon>
        <taxon>Geoglossaceae</taxon>
        <taxon>Glutinoglossum</taxon>
    </lineage>
</organism>
<feature type="region of interest" description="Disordered" evidence="1">
    <location>
        <begin position="1"/>
        <end position="88"/>
    </location>
</feature>